<keyword evidence="2" id="KW-1185">Reference proteome</keyword>
<accession>A0ABW8I4R1</accession>
<name>A0ABW8I4R1_9BACL</name>
<gene>
    <name evidence="1" type="ORF">ACINKY_30135</name>
</gene>
<dbReference type="RefSeq" id="WP_402879468.1">
    <property type="nucleotide sequence ID" value="NZ_JBIYSL010000015.1"/>
</dbReference>
<dbReference type="GO" id="GO:0003677">
    <property type="term" value="F:DNA binding"/>
    <property type="evidence" value="ECO:0007669"/>
    <property type="project" value="UniProtKB-KW"/>
</dbReference>
<reference evidence="1 2" key="1">
    <citation type="submission" date="2024-11" db="EMBL/GenBank/DDBJ databases">
        <title>Identification and Characterization of a Novel Fosfomycin Bacillithiol Transferase FosB8 in Paenibacillus illinoisensis.</title>
        <authorList>
            <person name="Lu W."/>
        </authorList>
    </citation>
    <scope>NUCLEOTIDE SEQUENCE [LARGE SCALE GENOMIC DNA]</scope>
    <source>
        <strain evidence="1 2">WP77</strain>
    </source>
</reference>
<proteinExistence type="predicted"/>
<dbReference type="Proteomes" id="UP001618531">
    <property type="component" value="Unassembled WGS sequence"/>
</dbReference>
<protein>
    <submittedName>
        <fullName evidence="1">DNA-binding protein</fullName>
    </submittedName>
</protein>
<dbReference type="EMBL" id="JBIYSL010000015">
    <property type="protein sequence ID" value="MFK0526478.1"/>
    <property type="molecule type" value="Genomic_DNA"/>
</dbReference>
<keyword evidence="1" id="KW-0238">DNA-binding</keyword>
<evidence type="ECO:0000313" key="1">
    <source>
        <dbReference type="EMBL" id="MFK0526478.1"/>
    </source>
</evidence>
<organism evidence="1 2">
    <name type="scientific">Paenibacillus illinoisensis</name>
    <dbReference type="NCBI Taxonomy" id="59845"/>
    <lineage>
        <taxon>Bacteria</taxon>
        <taxon>Bacillati</taxon>
        <taxon>Bacillota</taxon>
        <taxon>Bacilli</taxon>
        <taxon>Bacillales</taxon>
        <taxon>Paenibacillaceae</taxon>
        <taxon>Paenibacillus</taxon>
    </lineage>
</organism>
<evidence type="ECO:0000313" key="2">
    <source>
        <dbReference type="Proteomes" id="UP001618531"/>
    </source>
</evidence>
<comment type="caution">
    <text evidence="1">The sequence shown here is derived from an EMBL/GenBank/DDBJ whole genome shotgun (WGS) entry which is preliminary data.</text>
</comment>
<sequence length="292" mass="34680">MENQNEIDNEVFLLSDHVHALDKGFELFRLSYRQNNWEEADRVANHILSLAERMYENKKKWGELVIPLNQMLKRPLIFYFGYGFLAKSIVFQKHGLFDLAREYIAKYADLGWYENATEEDIEEIERFKGFAKANGYAVDLLSGKKELLKEYIDYIHEYDEETLPGLITIFEAANLNEWNIDEYYYSSIPEQLDTFSELEDLGNRVYYVKLLNQLAAYNLNQRRYDVAIKYILDYMQIAVTMDLYREFITTIGMFENVRNLATTEQQIRYQNILQEVHHEKSISSYIYADDIS</sequence>